<reference evidence="2" key="1">
    <citation type="submission" date="2020-02" db="EMBL/GenBank/DDBJ databases">
        <authorList>
            <person name="Palmer J.M."/>
        </authorList>
    </citation>
    <scope>NUCLEOTIDE SEQUENCE</scope>
    <source>
        <strain evidence="2">EPUS1.4</strain>
        <tissue evidence="2">Thallus</tissue>
    </source>
</reference>
<keyword evidence="3" id="KW-1185">Reference proteome</keyword>
<proteinExistence type="predicted"/>
<dbReference type="EMBL" id="JAACFV010000012">
    <property type="protein sequence ID" value="KAF7512512.1"/>
    <property type="molecule type" value="Genomic_DNA"/>
</dbReference>
<feature type="region of interest" description="Disordered" evidence="1">
    <location>
        <begin position="77"/>
        <end position="97"/>
    </location>
</feature>
<protein>
    <submittedName>
        <fullName evidence="2">Uncharacterized protein</fullName>
    </submittedName>
</protein>
<sequence>MDPTRQDDRVHCNIFERVACQSFKSLFRIQTGVALVLLGHPFCMPPIFHSWTPIAPLMQRTGHSLAMQVIHLLEQSKRQQASPTIPREEPEREEPVSLLQNATCTTLSSNSDRIHGFLRKTCVA</sequence>
<dbReference type="Proteomes" id="UP000606974">
    <property type="component" value="Unassembled WGS sequence"/>
</dbReference>
<evidence type="ECO:0000313" key="2">
    <source>
        <dbReference type="EMBL" id="KAF7512512.1"/>
    </source>
</evidence>
<organism evidence="2 3">
    <name type="scientific">Endocarpon pusillum</name>
    <dbReference type="NCBI Taxonomy" id="364733"/>
    <lineage>
        <taxon>Eukaryota</taxon>
        <taxon>Fungi</taxon>
        <taxon>Dikarya</taxon>
        <taxon>Ascomycota</taxon>
        <taxon>Pezizomycotina</taxon>
        <taxon>Eurotiomycetes</taxon>
        <taxon>Chaetothyriomycetidae</taxon>
        <taxon>Verrucariales</taxon>
        <taxon>Verrucariaceae</taxon>
        <taxon>Endocarpon</taxon>
    </lineage>
</organism>
<accession>A0A8H7AT74</accession>
<gene>
    <name evidence="2" type="ORF">GJ744_001447</name>
</gene>
<feature type="compositionally biased region" description="Basic and acidic residues" evidence="1">
    <location>
        <begin position="86"/>
        <end position="95"/>
    </location>
</feature>
<evidence type="ECO:0000256" key="1">
    <source>
        <dbReference type="SAM" id="MobiDB-lite"/>
    </source>
</evidence>
<name>A0A8H7AT74_9EURO</name>
<evidence type="ECO:0000313" key="3">
    <source>
        <dbReference type="Proteomes" id="UP000606974"/>
    </source>
</evidence>
<dbReference type="AlphaFoldDB" id="A0A8H7AT74"/>
<comment type="caution">
    <text evidence="2">The sequence shown here is derived from an EMBL/GenBank/DDBJ whole genome shotgun (WGS) entry which is preliminary data.</text>
</comment>